<feature type="compositionally biased region" description="Basic residues" evidence="1">
    <location>
        <begin position="148"/>
        <end position="161"/>
    </location>
</feature>
<feature type="compositionally biased region" description="Polar residues" evidence="1">
    <location>
        <begin position="112"/>
        <end position="121"/>
    </location>
</feature>
<dbReference type="AlphaFoldDB" id="A0A811PDD3"/>
<organism evidence="2 3">
    <name type="scientific">Miscanthus lutarioriparius</name>
    <dbReference type="NCBI Taxonomy" id="422564"/>
    <lineage>
        <taxon>Eukaryota</taxon>
        <taxon>Viridiplantae</taxon>
        <taxon>Streptophyta</taxon>
        <taxon>Embryophyta</taxon>
        <taxon>Tracheophyta</taxon>
        <taxon>Spermatophyta</taxon>
        <taxon>Magnoliopsida</taxon>
        <taxon>Liliopsida</taxon>
        <taxon>Poales</taxon>
        <taxon>Poaceae</taxon>
        <taxon>PACMAD clade</taxon>
        <taxon>Panicoideae</taxon>
        <taxon>Andropogonodae</taxon>
        <taxon>Andropogoneae</taxon>
        <taxon>Saccharinae</taxon>
        <taxon>Miscanthus</taxon>
    </lineage>
</organism>
<name>A0A811PDD3_9POAL</name>
<comment type="caution">
    <text evidence="2">The sequence shown here is derived from an EMBL/GenBank/DDBJ whole genome shotgun (WGS) entry which is preliminary data.</text>
</comment>
<gene>
    <name evidence="2" type="ORF">NCGR_LOCUS26889</name>
</gene>
<dbReference type="EMBL" id="CAJGYO010000006">
    <property type="protein sequence ID" value="CAD6240259.1"/>
    <property type="molecule type" value="Genomic_DNA"/>
</dbReference>
<feature type="region of interest" description="Disordered" evidence="1">
    <location>
        <begin position="112"/>
        <end position="161"/>
    </location>
</feature>
<dbReference type="Proteomes" id="UP000604825">
    <property type="component" value="Unassembled WGS sequence"/>
</dbReference>
<evidence type="ECO:0000313" key="3">
    <source>
        <dbReference type="Proteomes" id="UP000604825"/>
    </source>
</evidence>
<protein>
    <recommendedName>
        <fullName evidence="4">F-box domain-containing protein</fullName>
    </recommendedName>
</protein>
<accession>A0A811PDD3</accession>
<evidence type="ECO:0008006" key="4">
    <source>
        <dbReference type="Google" id="ProtNLM"/>
    </source>
</evidence>
<sequence>MSASVDPLDALPAVVLADVLGRVADAGDIAACRLASRALLAASYLCPRVRLCAADRGRRRREGGGGSPAFRATTANLASLLGPHLRSLSLDTADGQGSPDDAMCRCGWRRGSSTRPTTCTSPAARPWRRGRPPPRQRFSGSLRSLTTGRRRAGERRRRSHSSHTTVCEFHSDCHLMCLPSAFD</sequence>
<dbReference type="OrthoDB" id="696840at2759"/>
<evidence type="ECO:0000313" key="2">
    <source>
        <dbReference type="EMBL" id="CAD6240259.1"/>
    </source>
</evidence>
<keyword evidence="3" id="KW-1185">Reference proteome</keyword>
<evidence type="ECO:0000256" key="1">
    <source>
        <dbReference type="SAM" id="MobiDB-lite"/>
    </source>
</evidence>
<proteinExistence type="predicted"/>
<reference evidence="2" key="1">
    <citation type="submission" date="2020-10" db="EMBL/GenBank/DDBJ databases">
        <authorList>
            <person name="Han B."/>
            <person name="Lu T."/>
            <person name="Zhao Q."/>
            <person name="Huang X."/>
            <person name="Zhao Y."/>
        </authorList>
    </citation>
    <scope>NUCLEOTIDE SEQUENCE</scope>
</reference>